<gene>
    <name evidence="1" type="primary">SPCC1494.07</name>
    <name evidence="1" type="ORF">CEXT_621391</name>
</gene>
<dbReference type="GO" id="GO:0030488">
    <property type="term" value="P:tRNA methylation"/>
    <property type="evidence" value="ECO:0007669"/>
    <property type="project" value="TreeGrafter"/>
</dbReference>
<dbReference type="Gene3D" id="1.25.10.10">
    <property type="entry name" value="Leucine-rich Repeat Variant"/>
    <property type="match status" value="1"/>
</dbReference>
<name>A0AAV4S0H2_CAEEX</name>
<dbReference type="InterPro" id="IPR011989">
    <property type="entry name" value="ARM-like"/>
</dbReference>
<comment type="caution">
    <text evidence="1">The sequence shown here is derived from an EMBL/GenBank/DDBJ whole genome shotgun (WGS) entry which is preliminary data.</text>
</comment>
<dbReference type="InterPro" id="IPR016024">
    <property type="entry name" value="ARM-type_fold"/>
</dbReference>
<protein>
    <submittedName>
        <fullName evidence="1">Uncharacterized protein C1494.07</fullName>
    </submittedName>
</protein>
<dbReference type="AlphaFoldDB" id="A0AAV4S0H2"/>
<dbReference type="InterPro" id="IPR051954">
    <property type="entry name" value="tRNA_methyltransferase_THADA"/>
</dbReference>
<organism evidence="1 2">
    <name type="scientific">Caerostris extrusa</name>
    <name type="common">Bark spider</name>
    <name type="synonym">Caerostris bankana</name>
    <dbReference type="NCBI Taxonomy" id="172846"/>
    <lineage>
        <taxon>Eukaryota</taxon>
        <taxon>Metazoa</taxon>
        <taxon>Ecdysozoa</taxon>
        <taxon>Arthropoda</taxon>
        <taxon>Chelicerata</taxon>
        <taxon>Arachnida</taxon>
        <taxon>Araneae</taxon>
        <taxon>Araneomorphae</taxon>
        <taxon>Entelegynae</taxon>
        <taxon>Araneoidea</taxon>
        <taxon>Araneidae</taxon>
        <taxon>Caerostris</taxon>
    </lineage>
</organism>
<dbReference type="SUPFAM" id="SSF48371">
    <property type="entry name" value="ARM repeat"/>
    <property type="match status" value="1"/>
</dbReference>
<dbReference type="PANTHER" id="PTHR14387">
    <property type="entry name" value="THADA/DEATH RECEPTOR INTERACTING PROTEIN"/>
    <property type="match status" value="1"/>
</dbReference>
<dbReference type="PANTHER" id="PTHR14387:SF0">
    <property type="entry name" value="DUF2428 DOMAIN-CONTAINING PROTEIN"/>
    <property type="match status" value="1"/>
</dbReference>
<proteinExistence type="predicted"/>
<dbReference type="EMBL" id="BPLR01008777">
    <property type="protein sequence ID" value="GIY27112.1"/>
    <property type="molecule type" value="Genomic_DNA"/>
</dbReference>
<evidence type="ECO:0000313" key="2">
    <source>
        <dbReference type="Proteomes" id="UP001054945"/>
    </source>
</evidence>
<evidence type="ECO:0000313" key="1">
    <source>
        <dbReference type="EMBL" id="GIY27112.1"/>
    </source>
</evidence>
<dbReference type="Proteomes" id="UP001054945">
    <property type="component" value="Unassembled WGS sequence"/>
</dbReference>
<sequence>MSPSESARLGVVGSPVMVTASDVSKAMEELRQEQRSFNSNKVHGILLLIQKIGEEFLEGKIVALRLRTAERADVAEIVKQQSGRDLSVQRECLHFLTEKLHAERGGDLFHTEGCLKDWKDIAEALVPYMTKESHPSTVQEVLQFLTDLCDDSRTGSFILSPVFYESFNKTLKHHVRNAARSSVAALAFAFFSLCIRSSLAQGNGVTNNLFMLCSSRDIQIFIDYLKDYCQPESGYFKKMLAVRSVNRVGPLILPHLHQEIQEEENCQFRIMLRSVLTLLADEDDEIRNEACVFPSTLSNKYGIPCVQFNIAAQMIYDCYFQYLEKNDFFVMECWHRLQKPRDTISIILDSSFFVPE</sequence>
<dbReference type="GO" id="GO:0005829">
    <property type="term" value="C:cytosol"/>
    <property type="evidence" value="ECO:0007669"/>
    <property type="project" value="TreeGrafter"/>
</dbReference>
<keyword evidence="2" id="KW-1185">Reference proteome</keyword>
<reference evidence="1 2" key="1">
    <citation type="submission" date="2021-06" db="EMBL/GenBank/DDBJ databases">
        <title>Caerostris extrusa draft genome.</title>
        <authorList>
            <person name="Kono N."/>
            <person name="Arakawa K."/>
        </authorList>
    </citation>
    <scope>NUCLEOTIDE SEQUENCE [LARGE SCALE GENOMIC DNA]</scope>
</reference>
<accession>A0AAV4S0H2</accession>